<dbReference type="FunFam" id="3.30.450.60:FF:000003">
    <property type="entry name" value="Coatomer subunit delta"/>
    <property type="match status" value="1"/>
</dbReference>
<dbReference type="SUPFAM" id="SSF64356">
    <property type="entry name" value="SNARE-like"/>
    <property type="match status" value="1"/>
</dbReference>
<evidence type="ECO:0000313" key="14">
    <source>
        <dbReference type="Proteomes" id="UP001214638"/>
    </source>
</evidence>
<dbReference type="CDD" id="cd09254">
    <property type="entry name" value="AP_delta-COPI_MHD"/>
    <property type="match status" value="1"/>
</dbReference>
<dbReference type="InterPro" id="IPR011012">
    <property type="entry name" value="Longin-like_dom_sf"/>
</dbReference>
<comment type="similarity">
    <text evidence="2 11">Belongs to the adaptor complexes medium subunit family. Delta-COP subfamily.</text>
</comment>
<dbReference type="GO" id="GO:0051645">
    <property type="term" value="P:Golgi localization"/>
    <property type="evidence" value="ECO:0007669"/>
    <property type="project" value="TreeGrafter"/>
</dbReference>
<dbReference type="InterPro" id="IPR036168">
    <property type="entry name" value="AP2_Mu_C_sf"/>
</dbReference>
<feature type="domain" description="MHD" evidence="12">
    <location>
        <begin position="237"/>
        <end position="486"/>
    </location>
</feature>
<sequence>MGILSTGLSTKRRILLSRQHSPIPKPELESNLSNFTRLLEKQNDDHTFIETGNNRFLYQPVDDYYVFIMTTLDSNIVEDLIVVKSLADIVQTVVQPRIDEKNIIENISDLIFYMDELISDGTREDLTLDQIKAYIEMESHEEKMHNMIQESKEKEENERRREIAVKLEKKQQLDYNFGGYQVSGPPKVVEVPITQVIVESRFTRPNMGMPSFSINKMRHAQHVPQGMDKNMKTLDAEAPAVIQIVETCNGNIHLDGDVDTLNIQGEIIMTAFEPAAALACIQITNNPKAKMRYHPNIDKKLAGMSKIEIQDPANAFKIGNSISLVKWRYKDEQETQFPLAISCWPNSSGSTTTVAIEIQNTLENKIETIQLQVMHSPHDHLSVDNNDLGNVTQHADSLLWDIDSLGPDQSAKFEFTSNSDIHQLLPFMLYAQVSNSITNIQVLKCYDKNTGNDITYAVVICFTIKSSLRKYRHLVHLNDSRDYAEYGRKYYIHESTKIPLPNFARQRNARIALLNRASKADYGTIGELLDRLNVIKQGSQNQNLKDIFLCVCRWFYFRHDELINDPKFPQLRELLRQTHYIFGRVNSRIIERLIKFRNCFKNADKLRDIDMYIMYSEDKRIERTSLGNIASKCLPGQIPKDTLERIHEICLGKNNIDDKIEILNRQFSRFRVKSNKKNYVSSSMPHMLLTSTLGILLYNILQNGDGPLTKRVSMIADICKSDWDISSVTDKLCGLNTFELVPQLLVELIVHICKLFFKFDTFPKKFKHVNGLYVENNETDKMEIGAMYFIARLRGILNVVGATKGTQLIQYLAEMASFLATELNDARTRGFVHYKINIFKNLLFKAYIGHAIHALEENASNLEKLKLLHKEMFTSECSYPKKPISPSVALFAHLCGMTQFCSMVNYHHNTNNEDSLYKVWGIFKGEHKYLYDFDNGFIMSSTDTTIMDGFNSGRIQLLDPTNMMCQLIISSIQDDWNGGNTIDRIKSIMNTLEFPNGTLKFDSLVTLHLPKMYHPFAQPFSKELIQGTDGKLVPHPTYGYLSIIIHDWYA</sequence>
<keyword evidence="6 11" id="KW-0931">ER-Golgi transport</keyword>
<evidence type="ECO:0000256" key="1">
    <source>
        <dbReference type="ARBA" id="ARBA00004255"/>
    </source>
</evidence>
<dbReference type="GO" id="GO:0000139">
    <property type="term" value="C:Golgi membrane"/>
    <property type="evidence" value="ECO:0007669"/>
    <property type="project" value="UniProtKB-SubCell"/>
</dbReference>
<dbReference type="PROSITE" id="PS51072">
    <property type="entry name" value="MHD"/>
    <property type="match status" value="1"/>
</dbReference>
<comment type="subunit">
    <text evidence="3 11">Oligomeric complex that consists of at least the alpha, beta, beta', gamma, delta, epsilon and zeta subunits.</text>
</comment>
<dbReference type="Pfam" id="PF01217">
    <property type="entry name" value="Clat_adaptor_s"/>
    <property type="match status" value="1"/>
</dbReference>
<protein>
    <recommendedName>
        <fullName evidence="11">Coatomer subunit delta</fullName>
    </recommendedName>
</protein>
<keyword evidence="4 11" id="KW-0813">Transport</keyword>
<dbReference type="Pfam" id="PF00928">
    <property type="entry name" value="Adap_comp_sub"/>
    <property type="match status" value="1"/>
</dbReference>
<dbReference type="RefSeq" id="XP_067805179.1">
    <property type="nucleotide sequence ID" value="XM_067946388.1"/>
</dbReference>
<evidence type="ECO:0000256" key="5">
    <source>
        <dbReference type="ARBA" id="ARBA00022490"/>
    </source>
</evidence>
<comment type="subcellular location">
    <subcellularLocation>
        <location evidence="11">Cytoplasm</location>
    </subcellularLocation>
    <subcellularLocation>
        <location evidence="1 11">Golgi apparatus membrane</location>
        <topology evidence="1 11">Peripheral membrane protein</topology>
        <orientation evidence="1 11">Cytoplasmic side</orientation>
    </subcellularLocation>
    <subcellularLocation>
        <location evidence="11">Cytoplasmic vesicle</location>
        <location evidence="11">COPI-coated vesicle membrane</location>
        <topology evidence="11">Peripheral membrane protein</topology>
        <orientation evidence="11">Cytoplasmic side</orientation>
    </subcellularLocation>
</comment>
<dbReference type="Proteomes" id="UP001214638">
    <property type="component" value="Unassembled WGS sequence"/>
</dbReference>
<evidence type="ECO:0000256" key="6">
    <source>
        <dbReference type="ARBA" id="ARBA00022892"/>
    </source>
</evidence>
<dbReference type="GO" id="GO:0006888">
    <property type="term" value="P:endoplasmic reticulum to Golgi vesicle-mediated transport"/>
    <property type="evidence" value="ECO:0007669"/>
    <property type="project" value="TreeGrafter"/>
</dbReference>
<dbReference type="GeneID" id="94335646"/>
<organism evidence="13 14">
    <name type="scientific">Babesia duncani</name>
    <dbReference type="NCBI Taxonomy" id="323732"/>
    <lineage>
        <taxon>Eukaryota</taxon>
        <taxon>Sar</taxon>
        <taxon>Alveolata</taxon>
        <taxon>Apicomplexa</taxon>
        <taxon>Aconoidasida</taxon>
        <taxon>Piroplasmida</taxon>
        <taxon>Babesiidae</taxon>
        <taxon>Babesia</taxon>
    </lineage>
</organism>
<dbReference type="AlphaFoldDB" id="A0AAD9PP03"/>
<keyword evidence="14" id="KW-1185">Reference proteome</keyword>
<evidence type="ECO:0000256" key="2">
    <source>
        <dbReference type="ARBA" id="ARBA00010516"/>
    </source>
</evidence>
<keyword evidence="10" id="KW-0968">Cytoplasmic vesicle</keyword>
<dbReference type="GO" id="GO:0006890">
    <property type="term" value="P:retrograde vesicle-mediated transport, Golgi to endoplasmic reticulum"/>
    <property type="evidence" value="ECO:0007669"/>
    <property type="project" value="UniProtKB-UniRule"/>
</dbReference>
<name>A0AAD9PP03_9APIC</name>
<dbReference type="Gene3D" id="3.30.450.60">
    <property type="match status" value="1"/>
</dbReference>
<dbReference type="GO" id="GO:0030126">
    <property type="term" value="C:COPI vesicle coat"/>
    <property type="evidence" value="ECO:0007669"/>
    <property type="project" value="UniProtKB-UniRule"/>
</dbReference>
<dbReference type="SUPFAM" id="SSF49447">
    <property type="entry name" value="Second domain of Mu2 adaptin subunit (ap50) of ap2 adaptor"/>
    <property type="match status" value="1"/>
</dbReference>
<evidence type="ECO:0000313" key="13">
    <source>
        <dbReference type="EMBL" id="KAK2198337.1"/>
    </source>
</evidence>
<dbReference type="InterPro" id="IPR022775">
    <property type="entry name" value="AP_mu_sigma_su"/>
</dbReference>
<evidence type="ECO:0000256" key="4">
    <source>
        <dbReference type="ARBA" id="ARBA00022448"/>
    </source>
</evidence>
<dbReference type="InterPro" id="IPR027059">
    <property type="entry name" value="Coatomer_dsu"/>
</dbReference>
<reference evidence="13" key="1">
    <citation type="journal article" date="2023" name="Nat. Microbiol.">
        <title>Babesia duncani multi-omics identifies virulence factors and drug targets.</title>
        <authorList>
            <person name="Singh P."/>
            <person name="Lonardi S."/>
            <person name="Liang Q."/>
            <person name="Vydyam P."/>
            <person name="Khabirova E."/>
            <person name="Fang T."/>
            <person name="Gihaz S."/>
            <person name="Thekkiniath J."/>
            <person name="Munshi M."/>
            <person name="Abel S."/>
            <person name="Ciampossin L."/>
            <person name="Batugedara G."/>
            <person name="Gupta M."/>
            <person name="Lu X.M."/>
            <person name="Lenz T."/>
            <person name="Chakravarty S."/>
            <person name="Cornillot E."/>
            <person name="Hu Y."/>
            <person name="Ma W."/>
            <person name="Gonzalez L.M."/>
            <person name="Sanchez S."/>
            <person name="Estrada K."/>
            <person name="Sanchez-Flores A."/>
            <person name="Montero E."/>
            <person name="Harb O.S."/>
            <person name="Le Roch K.G."/>
            <person name="Mamoun C.B."/>
        </authorList>
    </citation>
    <scope>NUCLEOTIDE SEQUENCE</scope>
    <source>
        <strain evidence="13">WA1</strain>
    </source>
</reference>
<evidence type="ECO:0000256" key="8">
    <source>
        <dbReference type="ARBA" id="ARBA00023034"/>
    </source>
</evidence>
<evidence type="ECO:0000256" key="7">
    <source>
        <dbReference type="ARBA" id="ARBA00022927"/>
    </source>
</evidence>
<dbReference type="InterPro" id="IPR028565">
    <property type="entry name" value="MHD"/>
</dbReference>
<comment type="function">
    <text evidence="11">The coatomer is a cytosolic protein complex that binds to dilysine motifs and reversibly associates with Golgi non-clathrin-coated vesicles, which further mediate biosynthetic protein transport from the ER, via the Golgi up to the trans Golgi network.</text>
</comment>
<evidence type="ECO:0000256" key="11">
    <source>
        <dbReference type="RuleBase" id="RU366052"/>
    </source>
</evidence>
<evidence type="ECO:0000259" key="12">
    <source>
        <dbReference type="PROSITE" id="PS51072"/>
    </source>
</evidence>
<dbReference type="CDD" id="cd14830">
    <property type="entry name" value="Delta_COP_N"/>
    <property type="match status" value="1"/>
</dbReference>
<dbReference type="GO" id="GO:0015031">
    <property type="term" value="P:protein transport"/>
    <property type="evidence" value="ECO:0007669"/>
    <property type="project" value="UniProtKB-KW"/>
</dbReference>
<keyword evidence="9 11" id="KW-0472">Membrane</keyword>
<evidence type="ECO:0000256" key="3">
    <source>
        <dbReference type="ARBA" id="ARBA00011775"/>
    </source>
</evidence>
<proteinExistence type="inferred from homology"/>
<evidence type="ECO:0000256" key="9">
    <source>
        <dbReference type="ARBA" id="ARBA00023136"/>
    </source>
</evidence>
<dbReference type="KEGG" id="bdw:94335646"/>
<keyword evidence="5 11" id="KW-0963">Cytoplasm</keyword>
<keyword evidence="7 11" id="KW-0653">Protein transport</keyword>
<evidence type="ECO:0000256" key="10">
    <source>
        <dbReference type="ARBA" id="ARBA00023329"/>
    </source>
</evidence>
<comment type="caution">
    <text evidence="13">The sequence shown here is derived from an EMBL/GenBank/DDBJ whole genome shotgun (WGS) entry which is preliminary data.</text>
</comment>
<dbReference type="PANTHER" id="PTHR10121">
    <property type="entry name" value="COATOMER SUBUNIT DELTA"/>
    <property type="match status" value="1"/>
</dbReference>
<accession>A0AAD9PP03</accession>
<gene>
    <name evidence="13" type="ORF">BdWA1_001348</name>
</gene>
<keyword evidence="8 11" id="KW-0333">Golgi apparatus</keyword>
<dbReference type="EMBL" id="JALLKP010000001">
    <property type="protein sequence ID" value="KAK2198337.1"/>
    <property type="molecule type" value="Genomic_DNA"/>
</dbReference>
<dbReference type="PANTHER" id="PTHR10121:SF0">
    <property type="entry name" value="COATOMER SUBUNIT DELTA"/>
    <property type="match status" value="1"/>
</dbReference>